<keyword evidence="1" id="KW-0106">Calcium</keyword>
<dbReference type="Gene3D" id="1.10.238.10">
    <property type="entry name" value="EF-hand"/>
    <property type="match status" value="1"/>
</dbReference>
<evidence type="ECO:0000313" key="5">
    <source>
        <dbReference type="Proteomes" id="UP000602510"/>
    </source>
</evidence>
<gene>
    <name evidence="4" type="ORF">GN244_ATG12121</name>
</gene>
<dbReference type="EMBL" id="WSZM01000290">
    <property type="protein sequence ID" value="KAF4035887.1"/>
    <property type="molecule type" value="Genomic_DNA"/>
</dbReference>
<feature type="region of interest" description="Disordered" evidence="2">
    <location>
        <begin position="792"/>
        <end position="826"/>
    </location>
</feature>
<comment type="caution">
    <text evidence="4">The sequence shown here is derived from an EMBL/GenBank/DDBJ whole genome shotgun (WGS) entry which is preliminary data.</text>
</comment>
<feature type="domain" description="EF-hand" evidence="3">
    <location>
        <begin position="62"/>
        <end position="97"/>
    </location>
</feature>
<dbReference type="InterPro" id="IPR002048">
    <property type="entry name" value="EF_hand_dom"/>
</dbReference>
<reference evidence="4" key="1">
    <citation type="submission" date="2020-04" db="EMBL/GenBank/DDBJ databases">
        <title>Hybrid Assembly of Korean Phytophthora infestans isolates.</title>
        <authorList>
            <person name="Prokchorchik M."/>
            <person name="Lee Y."/>
            <person name="Seo J."/>
            <person name="Cho J.-H."/>
            <person name="Park Y.-E."/>
            <person name="Jang D.-C."/>
            <person name="Im J.-S."/>
            <person name="Choi J.-G."/>
            <person name="Park H.-J."/>
            <person name="Lee G.-B."/>
            <person name="Lee Y.-G."/>
            <person name="Hong S.-Y."/>
            <person name="Cho K."/>
            <person name="Sohn K.H."/>
        </authorList>
    </citation>
    <scope>NUCLEOTIDE SEQUENCE</scope>
    <source>
        <strain evidence="4">KR_1_A1</strain>
    </source>
</reference>
<evidence type="ECO:0000313" key="4">
    <source>
        <dbReference type="EMBL" id="KAF4035887.1"/>
    </source>
</evidence>
<accession>A0A833WBB7</accession>
<dbReference type="SMART" id="SM00054">
    <property type="entry name" value="EFh"/>
    <property type="match status" value="2"/>
</dbReference>
<name>A0A833WBB7_PHYIN</name>
<dbReference type="Proteomes" id="UP000602510">
    <property type="component" value="Unassembled WGS sequence"/>
</dbReference>
<dbReference type="InterPro" id="IPR018247">
    <property type="entry name" value="EF_Hand_1_Ca_BS"/>
</dbReference>
<feature type="compositionally biased region" description="Basic and acidic residues" evidence="2">
    <location>
        <begin position="119"/>
        <end position="138"/>
    </location>
</feature>
<protein>
    <submittedName>
        <fullName evidence="4">IQ calmodulin binding motif-containing protein</fullName>
    </submittedName>
</protein>
<dbReference type="InterPro" id="IPR000048">
    <property type="entry name" value="IQ_motif_EF-hand-BS"/>
</dbReference>
<dbReference type="PROSITE" id="PS00018">
    <property type="entry name" value="EF_HAND_1"/>
    <property type="match status" value="2"/>
</dbReference>
<evidence type="ECO:0000259" key="3">
    <source>
        <dbReference type="PROSITE" id="PS50222"/>
    </source>
</evidence>
<dbReference type="InterPro" id="IPR011992">
    <property type="entry name" value="EF-hand-dom_pair"/>
</dbReference>
<dbReference type="Pfam" id="PF13499">
    <property type="entry name" value="EF-hand_7"/>
    <property type="match status" value="1"/>
</dbReference>
<dbReference type="GO" id="GO:0005509">
    <property type="term" value="F:calcium ion binding"/>
    <property type="evidence" value="ECO:0007669"/>
    <property type="project" value="InterPro"/>
</dbReference>
<feature type="compositionally biased region" description="Basic and acidic residues" evidence="2">
    <location>
        <begin position="874"/>
        <end position="883"/>
    </location>
</feature>
<dbReference type="AlphaFoldDB" id="A0A833WBB7"/>
<feature type="domain" description="EF-hand" evidence="3">
    <location>
        <begin position="1"/>
        <end position="35"/>
    </location>
</feature>
<keyword evidence="5" id="KW-1185">Reference proteome</keyword>
<dbReference type="Pfam" id="PF00612">
    <property type="entry name" value="IQ"/>
    <property type="match status" value="2"/>
</dbReference>
<feature type="compositionally biased region" description="Polar residues" evidence="2">
    <location>
        <begin position="838"/>
        <end position="849"/>
    </location>
</feature>
<dbReference type="PROSITE" id="PS50222">
    <property type="entry name" value="EF_HAND_2"/>
    <property type="match status" value="2"/>
</dbReference>
<sequence length="883" mass="100143">MFTIWKKLFYLLDQNGNGYIDRKEFTNVFVDHLDDMIETPDGRKLLHLLFGLDKNQTDSIAPTQEQITTLFSAMDTNRDNEIEWVEYLRFLQQRQQLTVTSTANDEDPATDIPEVESSQAEHKRELRKKTREDSRTKLSTDAAKSANQDEILPEKMREIEPRDSKAKQEPAPPKRPGKVSSSEAKLLKLQYSNQEQHRLQHQIDSLETVLTIERRRYADLAADRQALMRSYQQLHLKHQNELIQEQTKTKWMKQTIERQQQQLEEREKLRQSRDQASIVLQSTFRSRLEQKRYQGMKLERVNAATAIQCMVRRVEAKKQFRVLQELDREAKQRFRAASKMQIFIRFQLHRKERALLVEAREVSAMVLQKNARRLIACTAWQSQKLAVLILQCWARQRLAVKRFALLCGATLVVKNAVLGWYPRWKYAKIKVGANKIQKWWRRASRERSAYFTLVEAALCIQSVWKRRSARKWFEREWQRQEKYLEHLEAAMCIQAAWRGRQYVLEARALAGNAFVDDDSTIEALVYNLVAMVEAGVDIPAISEDKAADKEVMSPPKGSLVLSDELGFGKEDLVDSAKLGDALFVGDADDIVAVLEYLVITVMHTNEDTGGVGRESGVLLDCDSDLTHVESTKEVETGDQSYPDTELEISKSTGLLGGSVPLNLSDVTGTCSQAVNVIEVQDGAVDDPECSSLSIIQSLIEDMKELVVKSTATEDTQQVSNSTIDKEIVGKAEEIDTKSLEITSELTENVVEQIFNDRKVEEEIPTQDVVPIEASQDAISTAIDQSQQLLTGMFDDDTSAGDFAIPSDGDDQANSQSNSDDGESSIDSTDLMMEADAMTSMQNTLETAVPSSPRHARKATRMNSSDLLADLDQLNAHDPENLDK</sequence>
<feature type="region of interest" description="Disordered" evidence="2">
    <location>
        <begin position="101"/>
        <end position="181"/>
    </location>
</feature>
<proteinExistence type="predicted"/>
<dbReference type="SUPFAM" id="SSF47473">
    <property type="entry name" value="EF-hand"/>
    <property type="match status" value="1"/>
</dbReference>
<feature type="region of interest" description="Disordered" evidence="2">
    <location>
        <begin position="838"/>
        <end position="883"/>
    </location>
</feature>
<dbReference type="PROSITE" id="PS50096">
    <property type="entry name" value="IQ"/>
    <property type="match status" value="2"/>
</dbReference>
<feature type="compositionally biased region" description="Basic and acidic residues" evidence="2">
    <location>
        <begin position="152"/>
        <end position="168"/>
    </location>
</feature>
<dbReference type="SMART" id="SM00015">
    <property type="entry name" value="IQ"/>
    <property type="match status" value="5"/>
</dbReference>
<evidence type="ECO:0000256" key="2">
    <source>
        <dbReference type="SAM" id="MobiDB-lite"/>
    </source>
</evidence>
<evidence type="ECO:0000256" key="1">
    <source>
        <dbReference type="ARBA" id="ARBA00022837"/>
    </source>
</evidence>
<organism evidence="4 5">
    <name type="scientific">Phytophthora infestans</name>
    <name type="common">Potato late blight agent</name>
    <name type="synonym">Botrytis infestans</name>
    <dbReference type="NCBI Taxonomy" id="4787"/>
    <lineage>
        <taxon>Eukaryota</taxon>
        <taxon>Sar</taxon>
        <taxon>Stramenopiles</taxon>
        <taxon>Oomycota</taxon>
        <taxon>Peronosporomycetes</taxon>
        <taxon>Peronosporales</taxon>
        <taxon>Peronosporaceae</taxon>
        <taxon>Phytophthora</taxon>
    </lineage>
</organism>
<dbReference type="Gene3D" id="1.20.5.190">
    <property type="match status" value="2"/>
</dbReference>